<evidence type="ECO:0000313" key="1">
    <source>
        <dbReference type="EMBL" id="QBK93584.1"/>
    </source>
</evidence>
<proteinExistence type="predicted"/>
<accession>A0A481ZCD9</accession>
<dbReference type="InterPro" id="IPR043822">
    <property type="entry name" value="EsV_1_7_cys"/>
</dbReference>
<gene>
    <name evidence="1" type="ORF">LCPAC404_02880</name>
</gene>
<dbReference type="SMART" id="SM01425">
    <property type="entry name" value="EsV_1_7"/>
    <property type="match status" value="1"/>
</dbReference>
<name>A0A481ZCD9_9VIRU</name>
<protein>
    <submittedName>
        <fullName evidence="1">Uncharacterized protein</fullName>
    </submittedName>
</protein>
<organism evidence="1">
    <name type="scientific">Pithovirus LCPAC404</name>
    <dbReference type="NCBI Taxonomy" id="2506597"/>
    <lineage>
        <taxon>Viruses</taxon>
        <taxon>Pithoviruses</taxon>
    </lineage>
</organism>
<sequence length="239" mass="27184">MVKCEADKCKTKASYGIKQEFSIRCKKHTKEDMVHNSRTYCIHEKHHNKCEDCRNDLTCGVDGCEEKSTYGVKQGFSTRCKNIEKRKWYLDREHIVTIINSVVCVKIATVVQFAITVEYVADVKIATVAQFVIMVGNVANVKIATVAHFVITEDCTTHVKSVMGRQFVLTKDNVITALLVDQNQTIFASEDILMVIDVSKQKIQNIITIAQCVSLNYFPMIQDQKQYNYPPSNLTFVDI</sequence>
<reference evidence="1" key="1">
    <citation type="journal article" date="2019" name="MBio">
        <title>Virus Genomes from Deep Sea Sediments Expand the Ocean Megavirome and Support Independent Origins of Viral Gigantism.</title>
        <authorList>
            <person name="Backstrom D."/>
            <person name="Yutin N."/>
            <person name="Jorgensen S.L."/>
            <person name="Dharamshi J."/>
            <person name="Homa F."/>
            <person name="Zaremba-Niedwiedzka K."/>
            <person name="Spang A."/>
            <person name="Wolf Y.I."/>
            <person name="Koonin E.V."/>
            <person name="Ettema T.J."/>
        </authorList>
    </citation>
    <scope>NUCLEOTIDE SEQUENCE</scope>
</reference>
<dbReference type="EMBL" id="MK500599">
    <property type="protein sequence ID" value="QBK93584.1"/>
    <property type="molecule type" value="Genomic_DNA"/>
</dbReference>